<evidence type="ECO:0000313" key="1">
    <source>
        <dbReference type="EMBL" id="ESQ88518.1"/>
    </source>
</evidence>
<sequence>MTSGYNLTQRPAVSEADIQRLVRSDNADDRAVATHKICRVMERGALTDSDRLAAQEIIRMLAQDAAELVRRALAVTLRTSALLPHDVALKLAQDVVTVAVPVLTYSPLFSDEDLADIIRSGGPVRQVAIAKRETLSEVVTASLADSGVEEAVVIACANDNARFSDGGMNRVMDRFGTSEVVHSVLINRKVLPVSVSERLVTIVSAALREQLISHHAIKPETAIEIVTATRERATVDMADQAGASFDPQGLARHLMASERLTPSLILRALVRGHMGFFEHALAELSGVPHERTWLMVHDAGSLGLRAIYDRAGLPARMFQTFRMAIEIYHSLQAEAGHLDPLRMQERLIERFLTQAPFAPREDLIYLYERLDRDSRGRRWTRVSEASGTDMLKAA</sequence>
<dbReference type="eggNOG" id="COG5330">
    <property type="taxonomic scope" value="Bacteria"/>
</dbReference>
<dbReference type="InterPro" id="IPR019285">
    <property type="entry name" value="DUF2336"/>
</dbReference>
<dbReference type="PATRIC" id="fig|1121022.4.peg.3223"/>
<reference evidence="1 2" key="1">
    <citation type="journal article" date="2014" name="Nature">
        <title>Sequential evolution of bacterial morphology by co-option of a developmental regulator.</title>
        <authorList>
            <person name="Jiang C."/>
            <person name="Brown P.J."/>
            <person name="Ducret A."/>
            <person name="Brun Y.V."/>
        </authorList>
    </citation>
    <scope>NUCLEOTIDE SEQUENCE [LARGE SCALE GENOMIC DNA]</scope>
    <source>
        <strain evidence="1 2">DSM 16100</strain>
    </source>
</reference>
<proteinExistence type="predicted"/>
<dbReference type="EMBL" id="AWGB01000037">
    <property type="protein sequence ID" value="ESQ88518.1"/>
    <property type="molecule type" value="Genomic_DNA"/>
</dbReference>
<dbReference type="Proteomes" id="UP000017837">
    <property type="component" value="Unassembled WGS sequence"/>
</dbReference>
<dbReference type="RefSeq" id="WP_018081559.1">
    <property type="nucleotide sequence ID" value="NZ_AQWM01000006.1"/>
</dbReference>
<name>V4RAQ9_9CAUL</name>
<gene>
    <name evidence="1" type="ORF">ABENE_15850</name>
</gene>
<protein>
    <recommendedName>
        <fullName evidence="3">DUF2336 domain-containing protein</fullName>
    </recommendedName>
</protein>
<evidence type="ECO:0000313" key="2">
    <source>
        <dbReference type="Proteomes" id="UP000017837"/>
    </source>
</evidence>
<dbReference type="Pfam" id="PF10098">
    <property type="entry name" value="DUF2336"/>
    <property type="match status" value="1"/>
</dbReference>
<dbReference type="STRING" id="1121022.GCA_000376105_01892"/>
<dbReference type="AlphaFoldDB" id="V4RAQ9"/>
<comment type="caution">
    <text evidence="1">The sequence shown here is derived from an EMBL/GenBank/DDBJ whole genome shotgun (WGS) entry which is preliminary data.</text>
</comment>
<dbReference type="PIRSF" id="PIRSF035865">
    <property type="entry name" value="UCP035865"/>
    <property type="match status" value="1"/>
</dbReference>
<keyword evidence="2" id="KW-1185">Reference proteome</keyword>
<dbReference type="OrthoDB" id="9798569at2"/>
<organism evidence="1 2">
    <name type="scientific">Asticcacaulis benevestitus DSM 16100 = ATCC BAA-896</name>
    <dbReference type="NCBI Taxonomy" id="1121022"/>
    <lineage>
        <taxon>Bacteria</taxon>
        <taxon>Pseudomonadati</taxon>
        <taxon>Pseudomonadota</taxon>
        <taxon>Alphaproteobacteria</taxon>
        <taxon>Caulobacterales</taxon>
        <taxon>Caulobacteraceae</taxon>
        <taxon>Asticcacaulis</taxon>
    </lineage>
</organism>
<dbReference type="InterPro" id="IPR014598">
    <property type="entry name" value="UCP035865"/>
</dbReference>
<evidence type="ECO:0008006" key="3">
    <source>
        <dbReference type="Google" id="ProtNLM"/>
    </source>
</evidence>
<accession>V4RAQ9</accession>